<evidence type="ECO:0000259" key="3">
    <source>
        <dbReference type="PROSITE" id="PS51480"/>
    </source>
</evidence>
<dbReference type="Gene3D" id="1.25.40.340">
    <property type="match status" value="1"/>
</dbReference>
<reference evidence="4 5" key="1">
    <citation type="submission" date="2024-03" db="EMBL/GenBank/DDBJ databases">
        <title>Community enrichment and isolation of bacterial strains for fucoidan degradation.</title>
        <authorList>
            <person name="Sichert A."/>
        </authorList>
    </citation>
    <scope>NUCLEOTIDE SEQUENCE [LARGE SCALE GENOMIC DNA]</scope>
    <source>
        <strain evidence="4 5">AS62</strain>
    </source>
</reference>
<dbReference type="PANTHER" id="PTHR28629">
    <property type="entry name" value="TRIOKINASE/FMN CYCLASE"/>
    <property type="match status" value="1"/>
</dbReference>
<evidence type="ECO:0000313" key="4">
    <source>
        <dbReference type="EMBL" id="MEM5503167.1"/>
    </source>
</evidence>
<evidence type="ECO:0000256" key="2">
    <source>
        <dbReference type="ARBA" id="ARBA00022777"/>
    </source>
</evidence>
<comment type="caution">
    <text evidence="4">The sequence shown here is derived from an EMBL/GenBank/DDBJ whole genome shotgun (WGS) entry which is preliminary data.</text>
</comment>
<sequence length="202" mass="21288">MSFTTRSLQTAIDKIHANIEPIGKEMNELDGRLGDGDLGVTLINGFNNLAKVRDDLPDDFGMALLSAAKAITAVSGSSFGTLMATALMAAAKSTKGQTSIDQTALPELLESAQNAMISRGGANLGDKTMLDVMDAVIKAIRQSPKTGKDMLAASQVAADQTLAAFRDKPNKIGRARVYSEKSVGLDDPGMMALKRLLDCLAD</sequence>
<keyword evidence="1" id="KW-0808">Transferase</keyword>
<dbReference type="GO" id="GO:0016301">
    <property type="term" value="F:kinase activity"/>
    <property type="evidence" value="ECO:0007669"/>
    <property type="project" value="UniProtKB-KW"/>
</dbReference>
<dbReference type="InterPro" id="IPR004007">
    <property type="entry name" value="DhaL_dom"/>
</dbReference>
<keyword evidence="2 4" id="KW-0418">Kinase</keyword>
<dbReference type="PANTHER" id="PTHR28629:SF4">
    <property type="entry name" value="TRIOKINASE_FMN CYCLASE"/>
    <property type="match status" value="1"/>
</dbReference>
<proteinExistence type="predicted"/>
<dbReference type="RefSeq" id="WP_342849348.1">
    <property type="nucleotide sequence ID" value="NZ_JBBMQO010000013.1"/>
</dbReference>
<evidence type="ECO:0000313" key="5">
    <source>
        <dbReference type="Proteomes" id="UP001477870"/>
    </source>
</evidence>
<dbReference type="SMART" id="SM01120">
    <property type="entry name" value="Dak2"/>
    <property type="match status" value="1"/>
</dbReference>
<dbReference type="EMBL" id="JBBMQO010000013">
    <property type="protein sequence ID" value="MEM5503167.1"/>
    <property type="molecule type" value="Genomic_DNA"/>
</dbReference>
<dbReference type="Proteomes" id="UP001477870">
    <property type="component" value="Unassembled WGS sequence"/>
</dbReference>
<dbReference type="InterPro" id="IPR036117">
    <property type="entry name" value="DhaL_dom_sf"/>
</dbReference>
<organism evidence="4 5">
    <name type="scientific">Ahrensia kielensis</name>
    <dbReference type="NCBI Taxonomy" id="76980"/>
    <lineage>
        <taxon>Bacteria</taxon>
        <taxon>Pseudomonadati</taxon>
        <taxon>Pseudomonadota</taxon>
        <taxon>Alphaproteobacteria</taxon>
        <taxon>Hyphomicrobiales</taxon>
        <taxon>Ahrensiaceae</taxon>
        <taxon>Ahrensia</taxon>
    </lineage>
</organism>
<accession>A0ABU9TAL0</accession>
<dbReference type="InterPro" id="IPR050861">
    <property type="entry name" value="Dihydroxyacetone_Kinase"/>
</dbReference>
<feature type="domain" description="DhaL" evidence="3">
    <location>
        <begin position="6"/>
        <end position="202"/>
    </location>
</feature>
<protein>
    <submittedName>
        <fullName evidence="4">Dihydroxyacetone kinase subunit L</fullName>
    </submittedName>
</protein>
<name>A0ABU9TAL0_9HYPH</name>
<gene>
    <name evidence="4" type="ORF">WNY59_16385</name>
</gene>
<dbReference type="Pfam" id="PF02734">
    <property type="entry name" value="Dak2"/>
    <property type="match status" value="1"/>
</dbReference>
<evidence type="ECO:0000256" key="1">
    <source>
        <dbReference type="ARBA" id="ARBA00022679"/>
    </source>
</evidence>
<dbReference type="SUPFAM" id="SSF101473">
    <property type="entry name" value="DhaL-like"/>
    <property type="match status" value="1"/>
</dbReference>
<dbReference type="PROSITE" id="PS51480">
    <property type="entry name" value="DHAL"/>
    <property type="match status" value="1"/>
</dbReference>
<keyword evidence="5" id="KW-1185">Reference proteome</keyword>